<dbReference type="NCBIfam" id="TIGR00031">
    <property type="entry name" value="UDP-GALP_mutase"/>
    <property type="match status" value="1"/>
</dbReference>
<keyword evidence="4" id="KW-0274">FAD</keyword>
<dbReference type="InterPro" id="IPR004379">
    <property type="entry name" value="UDP-GALP_mutase"/>
</dbReference>
<comment type="cofactor">
    <cofactor evidence="1">
        <name>FAD</name>
        <dbReference type="ChEBI" id="CHEBI:57692"/>
    </cofactor>
</comment>
<dbReference type="EMBL" id="BAABXL010000001">
    <property type="protein sequence ID" value="GAA6267603.1"/>
    <property type="molecule type" value="Genomic_DNA"/>
</dbReference>
<evidence type="ECO:0000256" key="2">
    <source>
        <dbReference type="ARBA" id="ARBA00009321"/>
    </source>
</evidence>
<dbReference type="Gene3D" id="3.40.50.720">
    <property type="entry name" value="NAD(P)-binding Rossmann-like Domain"/>
    <property type="match status" value="3"/>
</dbReference>
<sequence length="373" mass="43672">MKKYDYILVGSGLYAGVFAWYARQKGKSCLVLEKRDHIGGNICCEDVEGIHVHRYGAHIFHTSNKKVWEFVNSLAEFNRYTNSPVANYKGEMYNMPFNMNTFSKMWNISSPKEAKAIIEEQKKEIQGEPKNLEEQAIRLVGREIYEKLVKGYTEKQWGRDCKELPAFIIRRLPVRYTYDNNYFNDLYQGIPIGGYNVIIQRLFEGCDIKMGEDYLENKEYYDSLGETVVYTGTIDAYYNYCFGRLEYRSLRFESEIRGEENYQGVAVVNYTDRETPFTRIIEHKHFEFGTQSKTVITREYPVTWQEGMEPYYPVNDEKNQGLYQKYADLAAKEERVIFGGRLGEYKYYDMDKVIESAMKKAEEVFGINSSSAC</sequence>
<dbReference type="Pfam" id="PF13450">
    <property type="entry name" value="NAD_binding_8"/>
    <property type="match status" value="1"/>
</dbReference>
<keyword evidence="5" id="KW-0413">Isomerase</keyword>
<organism evidence="7 8">
    <name type="scientific">Enterocloster alcoholdehydrogenati</name>
    <dbReference type="NCBI Taxonomy" id="2547410"/>
    <lineage>
        <taxon>Bacteria</taxon>
        <taxon>Bacillati</taxon>
        <taxon>Bacillota</taxon>
        <taxon>Clostridia</taxon>
        <taxon>Lachnospirales</taxon>
        <taxon>Lachnospiraceae</taxon>
        <taxon>Enterocloster</taxon>
    </lineage>
</organism>
<dbReference type="PANTHER" id="PTHR21197">
    <property type="entry name" value="UDP-GALACTOPYRANOSE MUTASE"/>
    <property type="match status" value="1"/>
</dbReference>
<dbReference type="RefSeq" id="WP_176254140.1">
    <property type="nucleotide sequence ID" value="NZ_BAABXL010000001.1"/>
</dbReference>
<evidence type="ECO:0000256" key="3">
    <source>
        <dbReference type="ARBA" id="ARBA00022630"/>
    </source>
</evidence>
<dbReference type="Proteomes" id="UP001600894">
    <property type="component" value="Unassembled WGS sequence"/>
</dbReference>
<gene>
    <name evidence="7" type="primary">glf</name>
    <name evidence="7" type="ORF">F130042H8_06630</name>
</gene>
<evidence type="ECO:0000313" key="8">
    <source>
        <dbReference type="Proteomes" id="UP001600894"/>
    </source>
</evidence>
<keyword evidence="3" id="KW-0285">Flavoprotein</keyword>
<evidence type="ECO:0000313" key="7">
    <source>
        <dbReference type="EMBL" id="GAA6267603.1"/>
    </source>
</evidence>
<dbReference type="SUPFAM" id="SSF51971">
    <property type="entry name" value="Nucleotide-binding domain"/>
    <property type="match status" value="1"/>
</dbReference>
<feature type="domain" description="UDP-galactopyranose mutase C-terminal" evidence="6">
    <location>
        <begin position="147"/>
        <end position="347"/>
    </location>
</feature>
<protein>
    <submittedName>
        <fullName evidence="7">UDP-galactopyranose mutase</fullName>
    </submittedName>
</protein>
<evidence type="ECO:0000256" key="4">
    <source>
        <dbReference type="ARBA" id="ARBA00022827"/>
    </source>
</evidence>
<comment type="similarity">
    <text evidence="2">Belongs to the UDP-galactopyranose/dTDP-fucopyranose mutase family.</text>
</comment>
<comment type="caution">
    <text evidence="7">The sequence shown here is derived from an EMBL/GenBank/DDBJ whole genome shotgun (WGS) entry which is preliminary data.</text>
</comment>
<accession>A0ABQ0AU93</accession>
<proteinExistence type="inferred from homology"/>
<evidence type="ECO:0000259" key="6">
    <source>
        <dbReference type="Pfam" id="PF03275"/>
    </source>
</evidence>
<name>A0ABQ0AU93_9FIRM</name>
<dbReference type="Pfam" id="PF03275">
    <property type="entry name" value="GLF"/>
    <property type="match status" value="1"/>
</dbReference>
<evidence type="ECO:0000256" key="5">
    <source>
        <dbReference type="ARBA" id="ARBA00023235"/>
    </source>
</evidence>
<evidence type="ECO:0000256" key="1">
    <source>
        <dbReference type="ARBA" id="ARBA00001974"/>
    </source>
</evidence>
<keyword evidence="8" id="KW-1185">Reference proteome</keyword>
<dbReference type="SUPFAM" id="SSF54373">
    <property type="entry name" value="FAD-linked reductases, C-terminal domain"/>
    <property type="match status" value="1"/>
</dbReference>
<reference evidence="7 8" key="1">
    <citation type="submission" date="2024-04" db="EMBL/GenBank/DDBJ databases">
        <title>Defined microbial consortia suppress multidrug-resistant proinflammatory Enterobacteriaceae via ecological control.</title>
        <authorList>
            <person name="Furuichi M."/>
            <person name="Kawaguchi T."/>
            <person name="Pust M."/>
            <person name="Yasuma K."/>
            <person name="Plichta D."/>
            <person name="Hasegawa N."/>
            <person name="Ohya T."/>
            <person name="Bhattarai S."/>
            <person name="Sasajima S."/>
            <person name="Aoto Y."/>
            <person name="Tuganbaev T."/>
            <person name="Yaginuma M."/>
            <person name="Ueda M."/>
            <person name="Okahashi N."/>
            <person name="Amafuji K."/>
            <person name="Kiridooshi Y."/>
            <person name="Sugita K."/>
            <person name="Strazar M."/>
            <person name="Skelly A."/>
            <person name="Suda W."/>
            <person name="Hattori M."/>
            <person name="Nakamoto N."/>
            <person name="Caballero S."/>
            <person name="Norman J."/>
            <person name="Olle B."/>
            <person name="Tanoue T."/>
            <person name="Arita M."/>
            <person name="Bucci V."/>
            <person name="Atarashi K."/>
            <person name="Xavier R."/>
            <person name="Honda K."/>
        </authorList>
    </citation>
    <scope>NUCLEOTIDE SEQUENCE [LARGE SCALE GENOMIC DNA]</scope>
    <source>
        <strain evidence="8">f13</strain>
    </source>
</reference>
<dbReference type="PANTHER" id="PTHR21197:SF0">
    <property type="entry name" value="UDP-GALACTOPYRANOSE MUTASE"/>
    <property type="match status" value="1"/>
</dbReference>
<dbReference type="InterPro" id="IPR015899">
    <property type="entry name" value="UDP-GalPyranose_mutase_C"/>
</dbReference>